<sequence>MGTKRHMQASRIQVTA</sequence>
<gene>
    <name evidence="1" type="ORF">Goari_009963</name>
</gene>
<dbReference type="EMBL" id="JABFAA010000009">
    <property type="protein sequence ID" value="MBA0692397.1"/>
    <property type="molecule type" value="Genomic_DNA"/>
</dbReference>
<organism evidence="1 2">
    <name type="scientific">Gossypium aridum</name>
    <name type="common">American cotton</name>
    <name type="synonym">Erioxylum aridum</name>
    <dbReference type="NCBI Taxonomy" id="34290"/>
    <lineage>
        <taxon>Eukaryota</taxon>
        <taxon>Viridiplantae</taxon>
        <taxon>Streptophyta</taxon>
        <taxon>Embryophyta</taxon>
        <taxon>Tracheophyta</taxon>
        <taxon>Spermatophyta</taxon>
        <taxon>Magnoliopsida</taxon>
        <taxon>eudicotyledons</taxon>
        <taxon>Gunneridae</taxon>
        <taxon>Pentapetalae</taxon>
        <taxon>rosids</taxon>
        <taxon>malvids</taxon>
        <taxon>Malvales</taxon>
        <taxon>Malvaceae</taxon>
        <taxon>Malvoideae</taxon>
        <taxon>Gossypium</taxon>
    </lineage>
</organism>
<comment type="caution">
    <text evidence="1">The sequence shown here is derived from an EMBL/GenBank/DDBJ whole genome shotgun (WGS) entry which is preliminary data.</text>
</comment>
<dbReference type="Proteomes" id="UP000593577">
    <property type="component" value="Unassembled WGS sequence"/>
</dbReference>
<accession>A0A7J8XYJ5</accession>
<dbReference type="AlphaFoldDB" id="A0A7J8XYJ5"/>
<keyword evidence="2" id="KW-1185">Reference proteome</keyword>
<evidence type="ECO:0000313" key="2">
    <source>
        <dbReference type="Proteomes" id="UP000593577"/>
    </source>
</evidence>
<name>A0A7J8XYJ5_GOSAI</name>
<reference evidence="1 2" key="1">
    <citation type="journal article" date="2019" name="Genome Biol. Evol.">
        <title>Insights into the evolution of the New World diploid cottons (Gossypium, subgenus Houzingenia) based on genome sequencing.</title>
        <authorList>
            <person name="Grover C.E."/>
            <person name="Arick M.A. 2nd"/>
            <person name="Thrash A."/>
            <person name="Conover J.L."/>
            <person name="Sanders W.S."/>
            <person name="Peterson D.G."/>
            <person name="Frelichowski J.E."/>
            <person name="Scheffler J.A."/>
            <person name="Scheffler B.E."/>
            <person name="Wendel J.F."/>
        </authorList>
    </citation>
    <scope>NUCLEOTIDE SEQUENCE [LARGE SCALE GENOMIC DNA]</scope>
    <source>
        <strain evidence="1">185</strain>
        <tissue evidence="1">Leaf</tissue>
    </source>
</reference>
<proteinExistence type="predicted"/>
<evidence type="ECO:0000313" key="1">
    <source>
        <dbReference type="EMBL" id="MBA0692397.1"/>
    </source>
</evidence>
<protein>
    <submittedName>
        <fullName evidence="1">Uncharacterized protein</fullName>
    </submittedName>
</protein>